<comment type="subcellular location">
    <subcellularLocation>
        <location evidence="2">Cytoplasm</location>
        <location evidence="2">Cytosol</location>
    </subcellularLocation>
    <subcellularLocation>
        <location evidence="1">Nucleus</location>
    </subcellularLocation>
</comment>
<feature type="compositionally biased region" description="Basic and acidic residues" evidence="8">
    <location>
        <begin position="1634"/>
        <end position="1647"/>
    </location>
</feature>
<feature type="region of interest" description="Disordered" evidence="8">
    <location>
        <begin position="1665"/>
        <end position="1696"/>
    </location>
</feature>
<dbReference type="Pfam" id="PF15044">
    <property type="entry name" value="CLU_N"/>
    <property type="match status" value="1"/>
</dbReference>
<dbReference type="InterPro" id="IPR019734">
    <property type="entry name" value="TPR_rpt"/>
</dbReference>
<keyword evidence="3" id="KW-0963">Cytoplasm</keyword>
<dbReference type="InterPro" id="IPR028275">
    <property type="entry name" value="CLU_N"/>
</dbReference>
<dbReference type="PANTHER" id="PTHR12601">
    <property type="entry name" value="EUKARYOTIC TRANSLATION INITIATION FACTOR 3 SUBUNIT EIF-3"/>
    <property type="match status" value="1"/>
</dbReference>
<feature type="region of interest" description="Disordered" evidence="8">
    <location>
        <begin position="223"/>
        <end position="284"/>
    </location>
</feature>
<dbReference type="GO" id="GO:0003729">
    <property type="term" value="F:mRNA binding"/>
    <property type="evidence" value="ECO:0007669"/>
    <property type="project" value="UniProtKB-ARBA"/>
</dbReference>
<keyword evidence="9" id="KW-0812">Transmembrane</keyword>
<dbReference type="SUPFAM" id="SSF103107">
    <property type="entry name" value="Hypothetical protein c14orf129, hspc210"/>
    <property type="match status" value="1"/>
</dbReference>
<evidence type="ECO:0000256" key="2">
    <source>
        <dbReference type="ARBA" id="ARBA00004514"/>
    </source>
</evidence>
<keyword evidence="12" id="KW-1185">Reference proteome</keyword>
<sequence>MYLVERERERGLALANSKGEARKICKIQKIRNRLSSHHTLILLPIYLSSSLYILLHISTISSLTQHYHVPSFNSPPLTHTTQHNLTFHTSFPMAPKSTRGKGSGNKSKSDKKKKEDKVVPNVLDVTIITPYETQVILKGISTDKILDVKKLLAVHVDTCHLTNYSLSHEVKGGKLNDRLDLVSLKPCLLKMVEEDYTDETDAVSHVRRLLDIVASTTRFAKPKAGKATTGAGGEARSKKGRSQSQNVHVSPARPVSPPSDGAETVENGGSSETETSTTATATSPVSENLDMAAIHPVPKLSDFYEFFSFSNITPPILHLKRVDRQDDQQRDGDYFEMQIKICNGKLFQVVASTKGFYTLGKQFLQSHSLVDLLQQLSQAFANAYESLMKAYVEHNKFGNLPYGFRANTWLVPPSILDSASNFQPLPSEDENWGGNGGGQGRNGQHDRRLWATEFAILASLPCKTEEERVVRDRKAFLLHSLFVDVSIFKAVATIRKVKDSGAISNSPPGSIMCEEHVGDLVITVRRDAADASSKSEVKIIGVGSPTMSSEEVALRNLLKGVTADESAVVHDTSSMGTVFVRHCGYTATVKIVGDIKKSKFMSQDIAIDDQPEGGANALNINSLRALLPNLRDVEVSESQSPKSEQHNVESLSCLVSRVIKESLNNLEKSTDAVKPIRWELGSCWVQHLQKQEAPSGDKAEKTNEDKPESVVKGLGKQFKLLKKREKKQNDVDCSDDTEEGSAGQENTVGEPDNQELYTGSELKQLISEEAFLRLKDSGTGLHLKSKDELIEMAHSYYDEVALPKLVTDFGSLELSPVDGRTLTDFMHLRGLRMRSLGRVVELSEKLPHIRSLCIHEMVTRAFKHILEAVIASVENFAELSATIASTLNFLFGAWTTNNKNQEILEDQSLKLQWLQSFLAKRYDWKIKDEYQHLRKLSILRGLCHKIGLELVSRDYDMDSLSPFRSSDIISMVPVCKHVLCSSADGRTLLESSKIALDKGKLEDAVNYGTKALTKMIAVCGPYHRTTASAYSLLAVVLYHTGDFNQATIYQQRALDINERELGLDHPDTMKSYGDLSVFYYRLQHIELALKYVNRALFLLYFTCGLSHPNTAATYINVAMMEEGMGNVHVALRYLHEALKCNQRLLGVDHIQTAASYHAIAIALSLMEAYSLSVQHEQTTLQILQAKLGLEDLRTQDAAAWLEYFESKALEQQEAARNGTPKPDASIASKGHLSVSDLLDFISPDQDSKGGDSQRKRRTKASLVGEKSHELPTDARNDDIAVHDTIESIVPKAKSTIQEDVQEVVVQKVKEHNSHNTTKHEKLVTEEVQETISDEGWQEANPKVRSGTNGPKKFNRRRPELTRLHINGSEKTNKGQKLTTPRLSSNELTQSKHSKSSLSSGDDLTKLPMKTSVSRASPRISPTTATLSPMASKSVSYKEVALAPPGTILKPLLEKVEEVEEENKVNNDVSNASSNEALEEVKIEEVDVDDKIPEDEVIKEVDIVHESASKSEEKNEDSESRINKSESKLSAAAQPFSPGQPLSHPLTTNVYDVIASQGMLAEPVGFPPIAARVPCGPRSPLYYRMTQSFRMKNGFLKYQIPGSGFGNSPRIMNPHAPEFVPKQAWQGSEGATSSKSEEDVSRKTSSDAEKAELARQILLSFIVKSVHDNSETRPEPETSSGNEKRPEYGNGPTEPVAKDSAIIKILYGNEGQQESNDQINNKNGDGEGFVMVTKRRRNKQQFASGVSGLYNHSQQQSVVSASVR</sequence>
<protein>
    <recommendedName>
        <fullName evidence="10">Clu domain-containing protein</fullName>
    </recommendedName>
</protein>
<proteinExistence type="predicted"/>
<evidence type="ECO:0000256" key="6">
    <source>
        <dbReference type="ARBA" id="ARBA00023242"/>
    </source>
</evidence>
<feature type="compositionally biased region" description="Basic and acidic residues" evidence="8">
    <location>
        <begin position="1501"/>
        <end position="1526"/>
    </location>
</feature>
<dbReference type="SMART" id="SM00028">
    <property type="entry name" value="TPR"/>
    <property type="match status" value="3"/>
</dbReference>
<feature type="transmembrane region" description="Helical" evidence="9">
    <location>
        <begin position="39"/>
        <end position="57"/>
    </location>
</feature>
<dbReference type="InterPro" id="IPR027523">
    <property type="entry name" value="CLU_prot"/>
</dbReference>
<dbReference type="GO" id="GO:0019750">
    <property type="term" value="P:chloroplast localization"/>
    <property type="evidence" value="ECO:0007669"/>
    <property type="project" value="UniProtKB-ARBA"/>
</dbReference>
<feature type="compositionally biased region" description="Low complexity" evidence="8">
    <location>
        <begin position="264"/>
        <end position="284"/>
    </location>
</feature>
<comment type="caution">
    <text evidence="11">The sequence shown here is derived from an EMBL/GenBank/DDBJ whole genome shotgun (WGS) entry which is preliminary data.</text>
</comment>
<feature type="region of interest" description="Disordered" evidence="8">
    <location>
        <begin position="89"/>
        <end position="115"/>
    </location>
</feature>
<gene>
    <name evidence="11" type="ORF">QVD17_10960</name>
</gene>
<dbReference type="CDD" id="cd15466">
    <property type="entry name" value="CLU-central"/>
    <property type="match status" value="1"/>
</dbReference>
<feature type="repeat" description="TPR" evidence="7">
    <location>
        <begin position="1027"/>
        <end position="1060"/>
    </location>
</feature>
<evidence type="ECO:0000259" key="10">
    <source>
        <dbReference type="PROSITE" id="PS51823"/>
    </source>
</evidence>
<evidence type="ECO:0000256" key="8">
    <source>
        <dbReference type="SAM" id="MobiDB-lite"/>
    </source>
</evidence>
<dbReference type="PROSITE" id="PS50005">
    <property type="entry name" value="TPR"/>
    <property type="match status" value="1"/>
</dbReference>
<evidence type="ECO:0000256" key="1">
    <source>
        <dbReference type="ARBA" id="ARBA00004123"/>
    </source>
</evidence>
<feature type="region of interest" description="Disordered" evidence="8">
    <location>
        <begin position="1501"/>
        <end position="1542"/>
    </location>
</feature>
<feature type="compositionally biased region" description="Polar residues" evidence="8">
    <location>
        <begin position="1374"/>
        <end position="1388"/>
    </location>
</feature>
<keyword evidence="4" id="KW-0677">Repeat</keyword>
<feature type="compositionally biased region" description="Basic and acidic residues" evidence="8">
    <location>
        <begin position="695"/>
        <end position="709"/>
    </location>
</feature>
<dbReference type="GO" id="GO:0005829">
    <property type="term" value="C:cytosol"/>
    <property type="evidence" value="ECO:0007669"/>
    <property type="project" value="UniProtKB-SubCell"/>
</dbReference>
<feature type="region of interest" description="Disordered" evidence="8">
    <location>
        <begin position="1339"/>
        <end position="1433"/>
    </location>
</feature>
<evidence type="ECO:0000256" key="4">
    <source>
        <dbReference type="ARBA" id="ARBA00022737"/>
    </source>
</evidence>
<feature type="region of interest" description="Disordered" evidence="8">
    <location>
        <begin position="1742"/>
        <end position="1763"/>
    </location>
</feature>
<feature type="compositionally biased region" description="Low complexity" evidence="8">
    <location>
        <begin position="1752"/>
        <end position="1763"/>
    </location>
</feature>
<feature type="compositionally biased region" description="Polar residues" evidence="8">
    <location>
        <begin position="1410"/>
        <end position="1433"/>
    </location>
</feature>
<keyword evidence="9" id="KW-0472">Membrane</keyword>
<dbReference type="InterPro" id="IPR033646">
    <property type="entry name" value="CLU-central"/>
</dbReference>
<dbReference type="Gene3D" id="1.25.40.10">
    <property type="entry name" value="Tetratricopeptide repeat domain"/>
    <property type="match status" value="2"/>
</dbReference>
<organism evidence="11 12">
    <name type="scientific">Tagetes erecta</name>
    <name type="common">African marigold</name>
    <dbReference type="NCBI Taxonomy" id="13708"/>
    <lineage>
        <taxon>Eukaryota</taxon>
        <taxon>Viridiplantae</taxon>
        <taxon>Streptophyta</taxon>
        <taxon>Embryophyta</taxon>
        <taxon>Tracheophyta</taxon>
        <taxon>Spermatophyta</taxon>
        <taxon>Magnoliopsida</taxon>
        <taxon>eudicotyledons</taxon>
        <taxon>Gunneridae</taxon>
        <taxon>Pentapetalae</taxon>
        <taxon>asterids</taxon>
        <taxon>campanulids</taxon>
        <taxon>Asterales</taxon>
        <taxon>Asteraceae</taxon>
        <taxon>Asteroideae</taxon>
        <taxon>Heliantheae alliance</taxon>
        <taxon>Tageteae</taxon>
        <taxon>Tagetes</taxon>
    </lineage>
</organism>
<dbReference type="InterPro" id="IPR023231">
    <property type="entry name" value="GSKIP_dom_sf"/>
</dbReference>
<dbReference type="Pfam" id="PF13424">
    <property type="entry name" value="TPR_12"/>
    <property type="match status" value="2"/>
</dbReference>
<dbReference type="InterPro" id="IPR025697">
    <property type="entry name" value="CLU_dom"/>
</dbReference>
<evidence type="ECO:0000313" key="12">
    <source>
        <dbReference type="Proteomes" id="UP001229421"/>
    </source>
</evidence>
<dbReference type="Pfam" id="PF12807">
    <property type="entry name" value="eIF3_p135"/>
    <property type="match status" value="1"/>
</dbReference>
<dbReference type="EMBL" id="JAUHHV010000002">
    <property type="protein sequence ID" value="KAK1434042.1"/>
    <property type="molecule type" value="Genomic_DNA"/>
</dbReference>
<keyword evidence="9" id="KW-1133">Transmembrane helix</keyword>
<feature type="region of interest" description="Disordered" evidence="8">
    <location>
        <begin position="1243"/>
        <end position="1270"/>
    </location>
</feature>
<feature type="compositionally biased region" description="Basic and acidic residues" evidence="8">
    <location>
        <begin position="1665"/>
        <end position="1686"/>
    </location>
</feature>
<evidence type="ECO:0000256" key="5">
    <source>
        <dbReference type="ARBA" id="ARBA00022803"/>
    </source>
</evidence>
<dbReference type="SUPFAM" id="SSF48452">
    <property type="entry name" value="TPR-like"/>
    <property type="match status" value="2"/>
</dbReference>
<dbReference type="FunFam" id="1.25.40.10:FF:000024">
    <property type="entry name" value="Tetratricopeptide repeat (TPR)-like superfamily protein"/>
    <property type="match status" value="1"/>
</dbReference>
<evidence type="ECO:0000313" key="11">
    <source>
        <dbReference type="EMBL" id="KAK1434042.1"/>
    </source>
</evidence>
<dbReference type="InterPro" id="IPR011990">
    <property type="entry name" value="TPR-like_helical_dom_sf"/>
</dbReference>
<evidence type="ECO:0000256" key="9">
    <source>
        <dbReference type="SAM" id="Phobius"/>
    </source>
</evidence>
<reference evidence="11" key="1">
    <citation type="journal article" date="2023" name="bioRxiv">
        <title>Improved chromosome-level genome assembly for marigold (Tagetes erecta).</title>
        <authorList>
            <person name="Jiang F."/>
            <person name="Yuan L."/>
            <person name="Wang S."/>
            <person name="Wang H."/>
            <person name="Xu D."/>
            <person name="Wang A."/>
            <person name="Fan W."/>
        </authorList>
    </citation>
    <scope>NUCLEOTIDE SEQUENCE</scope>
    <source>
        <strain evidence="11">WSJ</strain>
        <tissue evidence="11">Leaf</tissue>
    </source>
</reference>
<keyword evidence="6" id="KW-0539">Nucleus</keyword>
<evidence type="ECO:0000256" key="7">
    <source>
        <dbReference type="PROSITE-ProRule" id="PRU00339"/>
    </source>
</evidence>
<feature type="region of interest" description="Disordered" evidence="8">
    <location>
        <begin position="689"/>
        <end position="710"/>
    </location>
</feature>
<dbReference type="PANTHER" id="PTHR12601:SF45">
    <property type="entry name" value="PROTEIN REDUCED CHLOROPLAST COVERAGE 3"/>
    <property type="match status" value="1"/>
</dbReference>
<accession>A0AAD8P6N9</accession>
<evidence type="ECO:0000256" key="3">
    <source>
        <dbReference type="ARBA" id="ARBA00022490"/>
    </source>
</evidence>
<dbReference type="GO" id="GO:0005634">
    <property type="term" value="C:nucleus"/>
    <property type="evidence" value="ECO:0007669"/>
    <property type="project" value="UniProtKB-SubCell"/>
</dbReference>
<feature type="compositionally biased region" description="Polar residues" evidence="8">
    <location>
        <begin position="1624"/>
        <end position="1633"/>
    </location>
</feature>
<keyword evidence="5 7" id="KW-0802">TPR repeat</keyword>
<dbReference type="PROSITE" id="PS51823">
    <property type="entry name" value="CLU"/>
    <property type="match status" value="1"/>
</dbReference>
<feature type="region of interest" description="Disordered" evidence="8">
    <location>
        <begin position="1623"/>
        <end position="1647"/>
    </location>
</feature>
<feature type="region of interest" description="Disordered" evidence="8">
    <location>
        <begin position="727"/>
        <end position="755"/>
    </location>
</feature>
<dbReference type="Proteomes" id="UP001229421">
    <property type="component" value="Unassembled WGS sequence"/>
</dbReference>
<name>A0AAD8P6N9_TARER</name>
<feature type="domain" description="Clu" evidence="10">
    <location>
        <begin position="428"/>
        <end position="699"/>
    </location>
</feature>